<accession>A0A6A0A652</accession>
<evidence type="ECO:0000313" key="1">
    <source>
        <dbReference type="EMBL" id="GFH27971.1"/>
    </source>
</evidence>
<evidence type="ECO:0000313" key="2">
    <source>
        <dbReference type="Proteomes" id="UP000485058"/>
    </source>
</evidence>
<name>A0A6A0A652_HAELA</name>
<organism evidence="1 2">
    <name type="scientific">Haematococcus lacustris</name>
    <name type="common">Green alga</name>
    <name type="synonym">Haematococcus pluvialis</name>
    <dbReference type="NCBI Taxonomy" id="44745"/>
    <lineage>
        <taxon>Eukaryota</taxon>
        <taxon>Viridiplantae</taxon>
        <taxon>Chlorophyta</taxon>
        <taxon>core chlorophytes</taxon>
        <taxon>Chlorophyceae</taxon>
        <taxon>CS clade</taxon>
        <taxon>Chlamydomonadales</taxon>
        <taxon>Haematococcaceae</taxon>
        <taxon>Haematococcus</taxon>
    </lineage>
</organism>
<keyword evidence="2" id="KW-1185">Reference proteome</keyword>
<reference evidence="1 2" key="1">
    <citation type="submission" date="2020-02" db="EMBL/GenBank/DDBJ databases">
        <title>Draft genome sequence of Haematococcus lacustris strain NIES-144.</title>
        <authorList>
            <person name="Morimoto D."/>
            <person name="Nakagawa S."/>
            <person name="Yoshida T."/>
            <person name="Sawayama S."/>
        </authorList>
    </citation>
    <scope>NUCLEOTIDE SEQUENCE [LARGE SCALE GENOMIC DNA]</scope>
    <source>
        <strain evidence="1 2">NIES-144</strain>
    </source>
</reference>
<sequence>MVQRGSWVSSKQAGMRLAKLQSRSACSAAMKAHATYTDVAPGSHQASNAATVLVHNLVYAAWLCVGSTTCAAERQANALCMRLSDVSP</sequence>
<proteinExistence type="predicted"/>
<dbReference type="EMBL" id="BLLF01003693">
    <property type="protein sequence ID" value="GFH27971.1"/>
    <property type="molecule type" value="Genomic_DNA"/>
</dbReference>
<gene>
    <name evidence="1" type="ORF">HaLaN_26374</name>
</gene>
<comment type="caution">
    <text evidence="1">The sequence shown here is derived from an EMBL/GenBank/DDBJ whole genome shotgun (WGS) entry which is preliminary data.</text>
</comment>
<protein>
    <submittedName>
        <fullName evidence="1">Uncharacterized protein</fullName>
    </submittedName>
</protein>
<dbReference type="AlphaFoldDB" id="A0A6A0A652"/>
<dbReference type="Proteomes" id="UP000485058">
    <property type="component" value="Unassembled WGS sequence"/>
</dbReference>